<gene>
    <name evidence="1" type="ORF">SAMN05216495_11566</name>
</gene>
<accession>A0A1H2ZMB7</accession>
<sequence length="69" mass="8080">MKEQSQKLPLNQQFTLTLKEASQYFHIGEKKLRKMAAEDPGSGFLLHNGRKVLIIREEFEQFLRQTSCI</sequence>
<name>A0A1H2ZMB7_ACIFE</name>
<comment type="caution">
    <text evidence="1">The sequence shown here is derived from an EMBL/GenBank/DDBJ whole genome shotgun (WGS) entry which is preliminary data.</text>
</comment>
<dbReference type="InterPro" id="IPR015122">
    <property type="entry name" value="Tn916-Xis"/>
</dbReference>
<dbReference type="AlphaFoldDB" id="A0A1H2ZMB7"/>
<protein>
    <submittedName>
        <fullName evidence="1">DNA binding domain-containing protein, excisionase family</fullName>
    </submittedName>
</protein>
<dbReference type="InterPro" id="IPR038148">
    <property type="entry name" value="Tn1545/Tn916_Xis"/>
</dbReference>
<evidence type="ECO:0000313" key="1">
    <source>
        <dbReference type="EMBL" id="SDX18642.1"/>
    </source>
</evidence>
<organism evidence="1 2">
    <name type="scientific">Acidaminococcus fermentans</name>
    <dbReference type="NCBI Taxonomy" id="905"/>
    <lineage>
        <taxon>Bacteria</taxon>
        <taxon>Bacillati</taxon>
        <taxon>Bacillota</taxon>
        <taxon>Negativicutes</taxon>
        <taxon>Acidaminococcales</taxon>
        <taxon>Acidaminococcaceae</taxon>
        <taxon>Acidaminococcus</taxon>
    </lineage>
</organism>
<dbReference type="Proteomes" id="UP000182379">
    <property type="component" value="Unassembled WGS sequence"/>
</dbReference>
<proteinExistence type="predicted"/>
<dbReference type="EMBL" id="FNOP01000015">
    <property type="protein sequence ID" value="SDX18642.1"/>
    <property type="molecule type" value="Genomic_DNA"/>
</dbReference>
<evidence type="ECO:0000313" key="2">
    <source>
        <dbReference type="Proteomes" id="UP000182379"/>
    </source>
</evidence>
<dbReference type="RefSeq" id="WP_074707644.1">
    <property type="nucleotide sequence ID" value="NZ_FNOP01000015.1"/>
</dbReference>
<dbReference type="Pfam" id="PF09035">
    <property type="entry name" value="Tn916-Xis"/>
    <property type="match status" value="1"/>
</dbReference>
<dbReference type="Gene3D" id="3.90.105.50">
    <property type="match status" value="1"/>
</dbReference>
<reference evidence="1 2" key="1">
    <citation type="submission" date="2016-10" db="EMBL/GenBank/DDBJ databases">
        <authorList>
            <person name="Varghese N."/>
            <person name="Submissions S."/>
        </authorList>
    </citation>
    <scope>NUCLEOTIDE SEQUENCE [LARGE SCALE GENOMIC DNA]</scope>
    <source>
        <strain evidence="1 2">WCC6</strain>
    </source>
</reference>